<dbReference type="EMBL" id="HBUF01044801">
    <property type="protein sequence ID" value="CAG6619062.1"/>
    <property type="molecule type" value="Transcribed_RNA"/>
</dbReference>
<organism evidence="1">
    <name type="scientific">Cacopsylla melanoneura</name>
    <dbReference type="NCBI Taxonomy" id="428564"/>
    <lineage>
        <taxon>Eukaryota</taxon>
        <taxon>Metazoa</taxon>
        <taxon>Ecdysozoa</taxon>
        <taxon>Arthropoda</taxon>
        <taxon>Hexapoda</taxon>
        <taxon>Insecta</taxon>
        <taxon>Pterygota</taxon>
        <taxon>Neoptera</taxon>
        <taxon>Paraneoptera</taxon>
        <taxon>Hemiptera</taxon>
        <taxon>Sternorrhyncha</taxon>
        <taxon>Psylloidea</taxon>
        <taxon>Psyllidae</taxon>
        <taxon>Psyllinae</taxon>
        <taxon>Cacopsylla</taxon>
    </lineage>
</organism>
<sequence>MLAKRSRMRRPPAISPSILHYFMGRCLPKYNYYTKLKKTQNILLRIILKKPRLFHTEDLYQILDVPNLVDIYIYKTSLYACKYSNDWTRTQTITRRTGLIRIEQVNKSLYKRHFEYIGKKLYNILPLEIKNEETILRLKNLIKIWLGEKHHHNFVQEHLVTT</sequence>
<proteinExistence type="predicted"/>
<accession>A0A8D8M759</accession>
<protein>
    <submittedName>
        <fullName evidence="1">Uncharacterized protein</fullName>
    </submittedName>
</protein>
<name>A0A8D8M759_9HEMI</name>
<reference evidence="1" key="1">
    <citation type="submission" date="2021-05" db="EMBL/GenBank/DDBJ databases">
        <authorList>
            <person name="Alioto T."/>
            <person name="Alioto T."/>
            <person name="Gomez Garrido J."/>
        </authorList>
    </citation>
    <scope>NUCLEOTIDE SEQUENCE</scope>
</reference>
<dbReference type="AlphaFoldDB" id="A0A8D8M759"/>
<evidence type="ECO:0000313" key="1">
    <source>
        <dbReference type="EMBL" id="CAG6619062.1"/>
    </source>
</evidence>